<dbReference type="Proteomes" id="UP000324222">
    <property type="component" value="Unassembled WGS sequence"/>
</dbReference>
<name>A0A5B7DH88_PORTR</name>
<protein>
    <submittedName>
        <fullName evidence="1">Uncharacterized protein</fullName>
    </submittedName>
</protein>
<evidence type="ECO:0000313" key="2">
    <source>
        <dbReference type="Proteomes" id="UP000324222"/>
    </source>
</evidence>
<organism evidence="1 2">
    <name type="scientific">Portunus trituberculatus</name>
    <name type="common">Swimming crab</name>
    <name type="synonym">Neptunus trituberculatus</name>
    <dbReference type="NCBI Taxonomy" id="210409"/>
    <lineage>
        <taxon>Eukaryota</taxon>
        <taxon>Metazoa</taxon>
        <taxon>Ecdysozoa</taxon>
        <taxon>Arthropoda</taxon>
        <taxon>Crustacea</taxon>
        <taxon>Multicrustacea</taxon>
        <taxon>Malacostraca</taxon>
        <taxon>Eumalacostraca</taxon>
        <taxon>Eucarida</taxon>
        <taxon>Decapoda</taxon>
        <taxon>Pleocyemata</taxon>
        <taxon>Brachyura</taxon>
        <taxon>Eubrachyura</taxon>
        <taxon>Portunoidea</taxon>
        <taxon>Portunidae</taxon>
        <taxon>Portuninae</taxon>
        <taxon>Portunus</taxon>
    </lineage>
</organism>
<evidence type="ECO:0000313" key="1">
    <source>
        <dbReference type="EMBL" id="MPC20564.1"/>
    </source>
</evidence>
<comment type="caution">
    <text evidence="1">The sequence shown here is derived from an EMBL/GenBank/DDBJ whole genome shotgun (WGS) entry which is preliminary data.</text>
</comment>
<keyword evidence="2" id="KW-1185">Reference proteome</keyword>
<sequence length="63" mass="7417">MRYDGSLGGDLYQVRTQCMDVNAMSYRWSESLSKACQKCDMGEGETMEHVMLKYVKYYQRGMR</sequence>
<accession>A0A5B7DH88</accession>
<dbReference type="EMBL" id="VSRR010000885">
    <property type="protein sequence ID" value="MPC20564.1"/>
    <property type="molecule type" value="Genomic_DNA"/>
</dbReference>
<reference evidence="1 2" key="1">
    <citation type="submission" date="2019-05" db="EMBL/GenBank/DDBJ databases">
        <title>Another draft genome of Portunus trituberculatus and its Hox gene families provides insights of decapod evolution.</title>
        <authorList>
            <person name="Jeong J.-H."/>
            <person name="Song I."/>
            <person name="Kim S."/>
            <person name="Choi T."/>
            <person name="Kim D."/>
            <person name="Ryu S."/>
            <person name="Kim W."/>
        </authorList>
    </citation>
    <scope>NUCLEOTIDE SEQUENCE [LARGE SCALE GENOMIC DNA]</scope>
    <source>
        <tissue evidence="1">Muscle</tissue>
    </source>
</reference>
<proteinExistence type="predicted"/>
<gene>
    <name evidence="1" type="ORF">E2C01_013513</name>
</gene>
<dbReference type="AlphaFoldDB" id="A0A5B7DH88"/>